<reference evidence="9" key="1">
    <citation type="submission" date="2017-08" db="EMBL/GenBank/DDBJ databases">
        <authorList>
            <person name="de Groot N.N."/>
        </authorList>
    </citation>
    <scope>NUCLEOTIDE SEQUENCE</scope>
</reference>
<dbReference type="GO" id="GO:0030425">
    <property type="term" value="C:dendrite"/>
    <property type="evidence" value="ECO:0007669"/>
    <property type="project" value="TreeGrafter"/>
</dbReference>
<evidence type="ECO:0000256" key="2">
    <source>
        <dbReference type="ARBA" id="ARBA00022475"/>
    </source>
</evidence>
<evidence type="ECO:0000313" key="9">
    <source>
        <dbReference type="EMBL" id="AXU39962.1"/>
    </source>
</evidence>
<organism evidence="9">
    <name type="scientific">Meteorus pulchricornis</name>
    <dbReference type="NCBI Taxonomy" id="51522"/>
    <lineage>
        <taxon>Eukaryota</taxon>
        <taxon>Metazoa</taxon>
        <taxon>Ecdysozoa</taxon>
        <taxon>Arthropoda</taxon>
        <taxon>Hexapoda</taxon>
        <taxon>Insecta</taxon>
        <taxon>Pterygota</taxon>
        <taxon>Neoptera</taxon>
        <taxon>Endopterygota</taxon>
        <taxon>Hymenoptera</taxon>
        <taxon>Apocrita</taxon>
        <taxon>Ichneumonoidea</taxon>
        <taxon>Braconidae</taxon>
        <taxon>Meteorinae</taxon>
        <taxon>Meteorus</taxon>
    </lineage>
</organism>
<dbReference type="GO" id="GO:0030424">
    <property type="term" value="C:axon"/>
    <property type="evidence" value="ECO:0007669"/>
    <property type="project" value="TreeGrafter"/>
</dbReference>
<feature type="transmembrane region" description="Helical" evidence="8">
    <location>
        <begin position="86"/>
        <end position="110"/>
    </location>
</feature>
<keyword evidence="3 8" id="KW-0812">Transmembrane</keyword>
<feature type="transmembrane region" description="Helical" evidence="8">
    <location>
        <begin position="138"/>
        <end position="161"/>
    </location>
</feature>
<comment type="subcellular location">
    <subcellularLocation>
        <location evidence="1 8">Cell membrane</location>
        <topology evidence="1 8">Multi-pass membrane protein</topology>
    </subcellularLocation>
</comment>
<evidence type="ECO:0000256" key="8">
    <source>
        <dbReference type="RuleBase" id="RU363108"/>
    </source>
</evidence>
<sequence length="433" mass="49769">MNKSMKSDLYRGLYPIYHLSKVIGLLPVRFTRQAIGRHLGNINRFDVVYSVSLLLLFIGAEIWGLWRDLRDGWENSTRLKHPTAINVTIGDVVAVALLASVGVLGAPFRWEYIREMMTRLVEIDGKLGYISPKKTQKFAIVLTTCAISFFISLACLDIYTWDVQTKVKRKMADKGPINYSPIYFLYLQALMIEIQYTIATYNLNERFLRLNRNLENLMKNHSKWSRIKVSAINDISDGDKLSFVTMKTGISDEKTKLCERVLRTSRVTNWMIDNRDEYNNAFEPVSQLITVHSSLCDTNILINKAFGLPILVVAITCLLHLIITPYFLMMEANSDKETLFIIVQFLWCGLHVFRMLIIVQPCYATTTESKRTAILVSQLLTYSWQSDIRKQLEIFSLQLLHRPLDFTACGLFSLDRALVTSVYMIKCLIINSL</sequence>
<keyword evidence="4 8" id="KW-1133">Transmembrane helix</keyword>
<dbReference type="PANTHER" id="PTHR21143">
    <property type="entry name" value="INVERTEBRATE GUSTATORY RECEPTOR"/>
    <property type="match status" value="1"/>
</dbReference>
<dbReference type="GO" id="GO:0050909">
    <property type="term" value="P:sensory perception of taste"/>
    <property type="evidence" value="ECO:0007669"/>
    <property type="project" value="InterPro"/>
</dbReference>
<protein>
    <recommendedName>
        <fullName evidence="8">Gustatory receptor</fullName>
    </recommendedName>
</protein>
<keyword evidence="6 8" id="KW-0675">Receptor</keyword>
<comment type="similarity">
    <text evidence="8">Belongs to the insect chemoreceptor superfamily. Gustatory receptor (GR) family.</text>
</comment>
<evidence type="ECO:0000256" key="1">
    <source>
        <dbReference type="ARBA" id="ARBA00004651"/>
    </source>
</evidence>
<feature type="transmembrane region" description="Helical" evidence="8">
    <location>
        <begin position="47"/>
        <end position="66"/>
    </location>
</feature>
<evidence type="ECO:0000256" key="6">
    <source>
        <dbReference type="ARBA" id="ARBA00023170"/>
    </source>
</evidence>
<evidence type="ECO:0000256" key="7">
    <source>
        <dbReference type="ARBA" id="ARBA00023224"/>
    </source>
</evidence>
<keyword evidence="5 8" id="KW-0472">Membrane</keyword>
<dbReference type="GO" id="GO:0005886">
    <property type="term" value="C:plasma membrane"/>
    <property type="evidence" value="ECO:0007669"/>
    <property type="project" value="UniProtKB-SubCell"/>
</dbReference>
<keyword evidence="2 8" id="KW-1003">Cell membrane</keyword>
<dbReference type="GO" id="GO:0008049">
    <property type="term" value="P:male courtship behavior"/>
    <property type="evidence" value="ECO:0007669"/>
    <property type="project" value="TreeGrafter"/>
</dbReference>
<evidence type="ECO:0000256" key="3">
    <source>
        <dbReference type="ARBA" id="ARBA00022692"/>
    </source>
</evidence>
<feature type="transmembrane region" description="Helical" evidence="8">
    <location>
        <begin position="339"/>
        <end position="359"/>
    </location>
</feature>
<dbReference type="PANTHER" id="PTHR21143:SF123">
    <property type="entry name" value="GUSTATORY RECEPTOR FOR SUGAR TASTE 43A-RELATED"/>
    <property type="match status" value="1"/>
</dbReference>
<accession>A0A346TLL2</accession>
<dbReference type="AlphaFoldDB" id="A0A346TLL2"/>
<proteinExistence type="evidence at transcript level"/>
<dbReference type="EMBL" id="MF685370">
    <property type="protein sequence ID" value="AXU39962.1"/>
    <property type="molecule type" value="mRNA"/>
</dbReference>
<keyword evidence="7 8" id="KW-0807">Transducer</keyword>
<feature type="transmembrane region" description="Helical" evidence="8">
    <location>
        <begin position="305"/>
        <end position="327"/>
    </location>
</feature>
<feature type="transmembrane region" description="Helical" evidence="8">
    <location>
        <begin position="181"/>
        <end position="203"/>
    </location>
</feature>
<dbReference type="InterPro" id="IPR013604">
    <property type="entry name" value="7TM_chemorcpt"/>
</dbReference>
<comment type="function">
    <text evidence="8">Gustatory receptor which mediates acceptance or avoidance behavior, depending on its substrates.</text>
</comment>
<evidence type="ECO:0000256" key="5">
    <source>
        <dbReference type="ARBA" id="ARBA00023136"/>
    </source>
</evidence>
<dbReference type="GO" id="GO:0007635">
    <property type="term" value="P:chemosensory behavior"/>
    <property type="evidence" value="ECO:0007669"/>
    <property type="project" value="TreeGrafter"/>
</dbReference>
<dbReference type="GO" id="GO:0007165">
    <property type="term" value="P:signal transduction"/>
    <property type="evidence" value="ECO:0007669"/>
    <property type="project" value="UniProtKB-KW"/>
</dbReference>
<comment type="caution">
    <text evidence="8">Lacks conserved residue(s) required for the propagation of feature annotation.</text>
</comment>
<name>A0A346TLL2_9HYME</name>
<dbReference type="GO" id="GO:0043025">
    <property type="term" value="C:neuronal cell body"/>
    <property type="evidence" value="ECO:0007669"/>
    <property type="project" value="TreeGrafter"/>
</dbReference>
<dbReference type="Pfam" id="PF08395">
    <property type="entry name" value="7tm_7"/>
    <property type="match status" value="1"/>
</dbReference>
<evidence type="ECO:0000256" key="4">
    <source>
        <dbReference type="ARBA" id="ARBA00022989"/>
    </source>
</evidence>